<dbReference type="Proteomes" id="UP000829455">
    <property type="component" value="Chromosome"/>
</dbReference>
<dbReference type="GO" id="GO:0016491">
    <property type="term" value="F:oxidoreductase activity"/>
    <property type="evidence" value="ECO:0007669"/>
    <property type="project" value="UniProtKB-KW"/>
</dbReference>
<organism evidence="2 4">
    <name type="scientific">Neisseria macacae ATCC 33926</name>
    <dbReference type="NCBI Taxonomy" id="997348"/>
    <lineage>
        <taxon>Bacteria</taxon>
        <taxon>Pseudomonadati</taxon>
        <taxon>Pseudomonadota</taxon>
        <taxon>Betaproteobacteria</taxon>
        <taxon>Neisseriales</taxon>
        <taxon>Neisseriaceae</taxon>
        <taxon>Neisseria</taxon>
    </lineage>
</organism>
<dbReference type="EMBL" id="CP094241">
    <property type="protein sequence ID" value="UNV85587.1"/>
    <property type="molecule type" value="Genomic_DNA"/>
</dbReference>
<keyword evidence="1" id="KW-0812">Transmembrane</keyword>
<accession>A0AA36UKK8</accession>
<evidence type="ECO:0000313" key="2">
    <source>
        <dbReference type="EMBL" id="EGQ77719.1"/>
    </source>
</evidence>
<evidence type="ECO:0000313" key="5">
    <source>
        <dbReference type="Proteomes" id="UP000829455"/>
    </source>
</evidence>
<name>A0AA36UKK8_9NEIS</name>
<evidence type="ECO:0000313" key="3">
    <source>
        <dbReference type="EMBL" id="UNV85587.1"/>
    </source>
</evidence>
<dbReference type="AlphaFoldDB" id="A0AA36UKK8"/>
<keyword evidence="2" id="KW-0560">Oxidoreductase</keyword>
<proteinExistence type="predicted"/>
<keyword evidence="5" id="KW-1185">Reference proteome</keyword>
<feature type="transmembrane region" description="Helical" evidence="1">
    <location>
        <begin position="47"/>
        <end position="69"/>
    </location>
</feature>
<sequence>MKWLNVLGIWLMAIPEFVAILYVVAYINDFLSSNSGNCGVGCLGDLVVFFEIAFFGSILISLIWTVIFLRKYDKRDENAD</sequence>
<gene>
    <name evidence="2" type="primary">nuoJ2</name>
    <name evidence="2" type="ORF">HMPREF9418_0844</name>
    <name evidence="3" type="ORF">MON40_03445</name>
</gene>
<reference evidence="3 5" key="2">
    <citation type="submission" date="2022-03" db="EMBL/GenBank/DDBJ databases">
        <title>Genome sequencing of Neisseria macacae.</title>
        <authorList>
            <person name="Baek M.-G."/>
        </authorList>
    </citation>
    <scope>NUCLEOTIDE SEQUENCE [LARGE SCALE GENOMIC DNA]</scope>
    <source>
        <strain evidence="3 5">ATCC 33926</strain>
    </source>
</reference>
<dbReference type="EC" id="1.6.99.5" evidence="2"/>
<feature type="transmembrane region" description="Helical" evidence="1">
    <location>
        <begin position="7"/>
        <end position="27"/>
    </location>
</feature>
<dbReference type="RefSeq" id="WP_003759935.1">
    <property type="nucleotide sequence ID" value="NZ_CP094241.1"/>
</dbReference>
<dbReference type="EMBL" id="AFQE01000037">
    <property type="protein sequence ID" value="EGQ77719.1"/>
    <property type="molecule type" value="Genomic_DNA"/>
</dbReference>
<keyword evidence="1" id="KW-0472">Membrane</keyword>
<keyword evidence="1" id="KW-1133">Transmembrane helix</keyword>
<protein>
    <submittedName>
        <fullName evidence="2">NADH-quinone oxidoreductase subunit J</fullName>
        <ecNumber evidence="2">1.6.99.5</ecNumber>
    </submittedName>
    <submittedName>
        <fullName evidence="3">Sodium:glutamate symporter</fullName>
    </submittedName>
</protein>
<evidence type="ECO:0000313" key="4">
    <source>
        <dbReference type="Proteomes" id="UP000004982"/>
    </source>
</evidence>
<reference evidence="2 4" key="1">
    <citation type="submission" date="2011-05" db="EMBL/GenBank/DDBJ databases">
        <authorList>
            <person name="Muzny D."/>
            <person name="Qin X."/>
            <person name="Deng J."/>
            <person name="Jiang H."/>
            <person name="Liu Y."/>
            <person name="Qu J."/>
            <person name="Song X.-Z."/>
            <person name="Zhang L."/>
            <person name="Thornton R."/>
            <person name="Coyle M."/>
            <person name="Francisco L."/>
            <person name="Jackson L."/>
            <person name="Javaid M."/>
            <person name="Korchina V."/>
            <person name="Kovar C."/>
            <person name="Mata R."/>
            <person name="Mathew T."/>
            <person name="Ngo R."/>
            <person name="Nguyen L."/>
            <person name="Nguyen N."/>
            <person name="Okwuonu G."/>
            <person name="Ongeri F."/>
            <person name="Pham C."/>
            <person name="Simmons D."/>
            <person name="Wilczek-Boney K."/>
            <person name="Hale W."/>
            <person name="Jakkamsetti A."/>
            <person name="Pham P."/>
            <person name="Ruth R."/>
            <person name="San Lucas F."/>
            <person name="Warren J."/>
            <person name="Zhang J."/>
            <person name="Zhao Z."/>
            <person name="Zhou C."/>
            <person name="Zhu D."/>
            <person name="Lee S."/>
            <person name="Bess C."/>
            <person name="Blankenburg K."/>
            <person name="Forbes L."/>
            <person name="Fu Q."/>
            <person name="Gubbala S."/>
            <person name="Hirani K."/>
            <person name="Jayaseelan J.C."/>
            <person name="Lara F."/>
            <person name="Munidasa M."/>
            <person name="Palculict T."/>
            <person name="Patil S."/>
            <person name="Pu L.-L."/>
            <person name="Saada N."/>
            <person name="Tang L."/>
            <person name="Weissenberger G."/>
            <person name="Zhu Y."/>
            <person name="Hemphill L."/>
            <person name="Shang Y."/>
            <person name="Youmans B."/>
            <person name="Ayvaz T."/>
            <person name="Ross M."/>
            <person name="Santibanez J."/>
            <person name="Aqrawi P."/>
            <person name="Gross S."/>
            <person name="Joshi V."/>
            <person name="Fowler G."/>
            <person name="Nazareth L."/>
            <person name="Reid J."/>
            <person name="Worley K."/>
            <person name="Petrosino J."/>
            <person name="Highlander S."/>
            <person name="Gibbs R."/>
        </authorList>
    </citation>
    <scope>NUCLEOTIDE SEQUENCE [LARGE SCALE GENOMIC DNA]</scope>
    <source>
        <strain evidence="2 4">ATCC 33926</strain>
    </source>
</reference>
<dbReference type="Proteomes" id="UP000004982">
    <property type="component" value="Unassembled WGS sequence"/>
</dbReference>
<evidence type="ECO:0000256" key="1">
    <source>
        <dbReference type="SAM" id="Phobius"/>
    </source>
</evidence>